<dbReference type="GO" id="GO:0006508">
    <property type="term" value="P:proteolysis"/>
    <property type="evidence" value="ECO:0007669"/>
    <property type="project" value="UniProtKB-KW"/>
</dbReference>
<evidence type="ECO:0000256" key="11">
    <source>
        <dbReference type="ARBA" id="ARBA00023136"/>
    </source>
</evidence>
<dbReference type="GO" id="GO:0008270">
    <property type="term" value="F:zinc ion binding"/>
    <property type="evidence" value="ECO:0007669"/>
    <property type="project" value="UniProtKB-UniRule"/>
</dbReference>
<comment type="similarity">
    <text evidence="2 12">Belongs to the peptidase M48B family.</text>
</comment>
<proteinExistence type="inferred from homology"/>
<dbReference type="GO" id="GO:0004222">
    <property type="term" value="F:metalloendopeptidase activity"/>
    <property type="evidence" value="ECO:0007669"/>
    <property type="project" value="UniProtKB-UniRule"/>
</dbReference>
<evidence type="ECO:0000313" key="15">
    <source>
        <dbReference type="Proteomes" id="UP000020595"/>
    </source>
</evidence>
<evidence type="ECO:0000256" key="7">
    <source>
        <dbReference type="ARBA" id="ARBA00022801"/>
    </source>
</evidence>
<name>A0A009HKL9_ACIB9</name>
<keyword evidence="4 12" id="KW-0645">Protease</keyword>
<evidence type="ECO:0000313" key="14">
    <source>
        <dbReference type="EMBL" id="EXB04672.1"/>
    </source>
</evidence>
<dbReference type="SMR" id="A0A009HKL9"/>
<reference evidence="14 15" key="1">
    <citation type="submission" date="2014-02" db="EMBL/GenBank/DDBJ databases">
        <title>Comparative genomics and transcriptomics to identify genetic mechanisms underlying the emergence of carbapenem resistant Acinetobacter baumannii (CRAb).</title>
        <authorList>
            <person name="Harris A.D."/>
            <person name="Johnson K.J."/>
            <person name="George J."/>
            <person name="Shefchek K."/>
            <person name="Daugherty S.C."/>
            <person name="Parankush S."/>
            <person name="Sadzewicz L."/>
            <person name="Tallon L."/>
            <person name="Sengamalay N."/>
            <person name="Hazen T.H."/>
            <person name="Rasko D.A."/>
        </authorList>
    </citation>
    <scope>NUCLEOTIDE SEQUENCE [LARGE SCALE GENOMIC DNA]</scope>
    <source>
        <strain evidence="14 15">1295743</strain>
    </source>
</reference>
<dbReference type="Pfam" id="PF01435">
    <property type="entry name" value="Peptidase_M48"/>
    <property type="match status" value="1"/>
</dbReference>
<feature type="domain" description="Peptidase M48" evidence="13">
    <location>
        <begin position="81"/>
        <end position="297"/>
    </location>
</feature>
<feature type="transmembrane region" description="Helical" evidence="12">
    <location>
        <begin position="12"/>
        <end position="32"/>
    </location>
</feature>
<dbReference type="AlphaFoldDB" id="A0A009HKL9"/>
<dbReference type="NCBIfam" id="NF003965">
    <property type="entry name" value="PRK05457.1"/>
    <property type="match status" value="1"/>
</dbReference>
<keyword evidence="9 12" id="KW-1133">Transmembrane helix</keyword>
<evidence type="ECO:0000256" key="8">
    <source>
        <dbReference type="ARBA" id="ARBA00022833"/>
    </source>
</evidence>
<keyword evidence="12" id="KW-0346">Stress response</keyword>
<evidence type="ECO:0000256" key="5">
    <source>
        <dbReference type="ARBA" id="ARBA00022692"/>
    </source>
</evidence>
<feature type="binding site" evidence="12">
    <location>
        <position position="226"/>
    </location>
    <ligand>
        <name>Zn(2+)</name>
        <dbReference type="ChEBI" id="CHEBI:29105"/>
        <note>catalytic</note>
    </ligand>
</feature>
<dbReference type="PANTHER" id="PTHR43221:SF1">
    <property type="entry name" value="PROTEASE HTPX"/>
    <property type="match status" value="1"/>
</dbReference>
<comment type="cofactor">
    <cofactor evidence="12">
        <name>Zn(2+)</name>
        <dbReference type="ChEBI" id="CHEBI:29105"/>
    </cofactor>
    <text evidence="12">Binds 1 zinc ion per subunit.</text>
</comment>
<dbReference type="InterPro" id="IPR022919">
    <property type="entry name" value="Pept_M48_protease_HtpX"/>
</dbReference>
<feature type="binding site" evidence="12">
    <location>
        <position position="147"/>
    </location>
    <ligand>
        <name>Zn(2+)</name>
        <dbReference type="ChEBI" id="CHEBI:29105"/>
        <note>catalytic</note>
    </ligand>
</feature>
<organism evidence="14 15">
    <name type="scientific">Acinetobacter baumannii (strain 1295743)</name>
    <dbReference type="NCBI Taxonomy" id="1310613"/>
    <lineage>
        <taxon>Bacteria</taxon>
        <taxon>Pseudomonadati</taxon>
        <taxon>Pseudomonadota</taxon>
        <taxon>Gammaproteobacteria</taxon>
        <taxon>Moraxellales</taxon>
        <taxon>Moraxellaceae</taxon>
        <taxon>Acinetobacter</taxon>
        <taxon>Acinetobacter calcoaceticus/baumannii complex</taxon>
    </lineage>
</organism>
<dbReference type="MEROPS" id="M48.002"/>
<accession>A0A009HKL9</accession>
<keyword evidence="10 12" id="KW-0482">Metalloprotease</keyword>
<feature type="transmembrane region" description="Helical" evidence="12">
    <location>
        <begin position="198"/>
        <end position="221"/>
    </location>
</feature>
<dbReference type="InterPro" id="IPR050083">
    <property type="entry name" value="HtpX_protease"/>
</dbReference>
<dbReference type="PANTHER" id="PTHR43221">
    <property type="entry name" value="PROTEASE HTPX"/>
    <property type="match status" value="1"/>
</dbReference>
<feature type="transmembrane region" description="Helical" evidence="12">
    <location>
        <begin position="157"/>
        <end position="178"/>
    </location>
</feature>
<dbReference type="EC" id="3.4.24.-" evidence="12"/>
<evidence type="ECO:0000256" key="2">
    <source>
        <dbReference type="ARBA" id="ARBA00009779"/>
    </source>
</evidence>
<keyword evidence="8 12" id="KW-0862">Zinc</keyword>
<dbReference type="GeneID" id="92894933"/>
<evidence type="ECO:0000256" key="9">
    <source>
        <dbReference type="ARBA" id="ARBA00022989"/>
    </source>
</evidence>
<sequence length="301" mass="32819">MMRIGLFLLTNLAVLVVAGIILSLFGVGSYHGAGGLNLGNLLVICFVFGMVGSLVSLFMSKWMAKKTTGTELIDPNAPRNQAESWLLQTVAELSQRAGINMPEVGIFPSYQSNAFATGWNKNDALVAVSSGLLERMNKDELRAVLAHEIGHVANGDMVTLALIQGVVNAFVMFFARVVGDFIDRNVFGRQDNEAPGMGYFIITMVLDIVFGILASAIVMWFSRYREYRADEAGARLAGKQAMISALLRLQAETELPDQMPKEMKAFAIAEGKEQGFSLAALFQTHPTIEQRVAALHQLDCP</sequence>
<dbReference type="InterPro" id="IPR001915">
    <property type="entry name" value="Peptidase_M48"/>
</dbReference>
<feature type="binding site" evidence="12">
    <location>
        <position position="151"/>
    </location>
    <ligand>
        <name>Zn(2+)</name>
        <dbReference type="ChEBI" id="CHEBI:29105"/>
        <note>catalytic</note>
    </ligand>
</feature>
<dbReference type="CDD" id="cd07335">
    <property type="entry name" value="M48B_HtpX_like"/>
    <property type="match status" value="1"/>
</dbReference>
<feature type="transmembrane region" description="Helical" evidence="12">
    <location>
        <begin position="38"/>
        <end position="59"/>
    </location>
</feature>
<keyword evidence="6 12" id="KW-0479">Metal-binding</keyword>
<dbReference type="GO" id="GO:0005886">
    <property type="term" value="C:plasma membrane"/>
    <property type="evidence" value="ECO:0007669"/>
    <property type="project" value="UniProtKB-SubCell"/>
</dbReference>
<evidence type="ECO:0000256" key="4">
    <source>
        <dbReference type="ARBA" id="ARBA00022670"/>
    </source>
</evidence>
<feature type="active site" evidence="12">
    <location>
        <position position="148"/>
    </location>
</feature>
<dbReference type="Gene3D" id="3.30.2010.10">
    <property type="entry name" value="Metalloproteases ('zincins'), catalytic domain"/>
    <property type="match status" value="1"/>
</dbReference>
<dbReference type="Proteomes" id="UP000020595">
    <property type="component" value="Unassembled WGS sequence"/>
</dbReference>
<keyword evidence="3 12" id="KW-1003">Cell membrane</keyword>
<keyword evidence="5 12" id="KW-0812">Transmembrane</keyword>
<protein>
    <recommendedName>
        <fullName evidence="12">Protease HtpX</fullName>
        <ecNumber evidence="12">3.4.24.-</ecNumber>
    </recommendedName>
    <alternativeName>
        <fullName evidence="12">Heat shock protein HtpX</fullName>
    </alternativeName>
</protein>
<keyword evidence="7 12" id="KW-0378">Hydrolase</keyword>
<evidence type="ECO:0000256" key="12">
    <source>
        <dbReference type="HAMAP-Rule" id="MF_00188"/>
    </source>
</evidence>
<dbReference type="EMBL" id="JEWH01000043">
    <property type="protein sequence ID" value="EXB04672.1"/>
    <property type="molecule type" value="Genomic_DNA"/>
</dbReference>
<evidence type="ECO:0000256" key="3">
    <source>
        <dbReference type="ARBA" id="ARBA00022475"/>
    </source>
</evidence>
<gene>
    <name evidence="12" type="primary">htpX</name>
    <name evidence="14" type="ORF">J512_2944</name>
</gene>
<dbReference type="HAMAP" id="MF_00188">
    <property type="entry name" value="Pept_M48_protease_HtpX"/>
    <property type="match status" value="1"/>
</dbReference>
<keyword evidence="11 12" id="KW-0472">Membrane</keyword>
<comment type="subcellular location">
    <subcellularLocation>
        <location evidence="1 12">Cell membrane</location>
        <topology evidence="1 12">Multi-pass membrane protein</topology>
    </subcellularLocation>
</comment>
<evidence type="ECO:0000259" key="13">
    <source>
        <dbReference type="Pfam" id="PF01435"/>
    </source>
</evidence>
<dbReference type="PATRIC" id="fig|1310613.3.peg.2831"/>
<evidence type="ECO:0000256" key="6">
    <source>
        <dbReference type="ARBA" id="ARBA00022723"/>
    </source>
</evidence>
<evidence type="ECO:0000256" key="1">
    <source>
        <dbReference type="ARBA" id="ARBA00004651"/>
    </source>
</evidence>
<dbReference type="RefSeq" id="WP_000984535.1">
    <property type="nucleotide sequence ID" value="NZ_JEWH01000043.1"/>
</dbReference>
<comment type="caution">
    <text evidence="14">The sequence shown here is derived from an EMBL/GenBank/DDBJ whole genome shotgun (WGS) entry which is preliminary data.</text>
</comment>
<evidence type="ECO:0000256" key="10">
    <source>
        <dbReference type="ARBA" id="ARBA00023049"/>
    </source>
</evidence>